<dbReference type="AlphaFoldDB" id="A0A1N6FB07"/>
<dbReference type="Pfam" id="PF13545">
    <property type="entry name" value="HTH_Crp_2"/>
    <property type="match status" value="1"/>
</dbReference>
<evidence type="ECO:0000256" key="1">
    <source>
        <dbReference type="ARBA" id="ARBA00023015"/>
    </source>
</evidence>
<keyword evidence="3" id="KW-0804">Transcription</keyword>
<dbReference type="PRINTS" id="PR00034">
    <property type="entry name" value="HTHCRP"/>
</dbReference>
<protein>
    <submittedName>
        <fullName evidence="6">CRP/FNR family transcriptional regulator, anaerobic regulatory protein</fullName>
    </submittedName>
</protein>
<dbReference type="InterPro" id="IPR018490">
    <property type="entry name" value="cNMP-bd_dom_sf"/>
</dbReference>
<evidence type="ECO:0000313" key="6">
    <source>
        <dbReference type="EMBL" id="SIN92471.1"/>
    </source>
</evidence>
<dbReference type="Proteomes" id="UP000185062">
    <property type="component" value="Unassembled WGS sequence"/>
</dbReference>
<evidence type="ECO:0000259" key="4">
    <source>
        <dbReference type="PROSITE" id="PS50042"/>
    </source>
</evidence>
<evidence type="ECO:0000259" key="5">
    <source>
        <dbReference type="PROSITE" id="PS51063"/>
    </source>
</evidence>
<dbReference type="Pfam" id="PF00027">
    <property type="entry name" value="cNMP_binding"/>
    <property type="match status" value="1"/>
</dbReference>
<dbReference type="GO" id="GO:0005829">
    <property type="term" value="C:cytosol"/>
    <property type="evidence" value="ECO:0007669"/>
    <property type="project" value="TreeGrafter"/>
</dbReference>
<accession>A0A1N6FB07</accession>
<gene>
    <name evidence="6" type="ORF">SAMN02743940_0177</name>
</gene>
<dbReference type="Gene3D" id="2.60.120.10">
    <property type="entry name" value="Jelly Rolls"/>
    <property type="match status" value="1"/>
</dbReference>
<dbReference type="InterPro" id="IPR036388">
    <property type="entry name" value="WH-like_DNA-bd_sf"/>
</dbReference>
<feature type="domain" description="Cyclic nucleotide-binding" evidence="4">
    <location>
        <begin position="30"/>
        <end position="104"/>
    </location>
</feature>
<evidence type="ECO:0000313" key="7">
    <source>
        <dbReference type="Proteomes" id="UP000185062"/>
    </source>
</evidence>
<dbReference type="PROSITE" id="PS50042">
    <property type="entry name" value="CNMP_BINDING_3"/>
    <property type="match status" value="1"/>
</dbReference>
<dbReference type="eggNOG" id="COG0664">
    <property type="taxonomic scope" value="Bacteria"/>
</dbReference>
<dbReference type="Gene3D" id="1.10.10.10">
    <property type="entry name" value="Winged helix-like DNA-binding domain superfamily/Winged helix DNA-binding domain"/>
    <property type="match status" value="1"/>
</dbReference>
<keyword evidence="2" id="KW-0238">DNA-binding</keyword>
<organism evidence="6 7">
    <name type="scientific">Nitrosomonas cryotolerans ATCC 49181</name>
    <dbReference type="NCBI Taxonomy" id="1131553"/>
    <lineage>
        <taxon>Bacteria</taxon>
        <taxon>Pseudomonadati</taxon>
        <taxon>Pseudomonadota</taxon>
        <taxon>Betaproteobacteria</taxon>
        <taxon>Nitrosomonadales</taxon>
        <taxon>Nitrosomonadaceae</taxon>
        <taxon>Nitrosomonas</taxon>
    </lineage>
</organism>
<name>A0A1N6FB07_9PROT</name>
<proteinExistence type="predicted"/>
<keyword evidence="1" id="KW-0805">Transcription regulation</keyword>
<dbReference type="NCBIfam" id="NF008365">
    <property type="entry name" value="PRK11161.1"/>
    <property type="match status" value="1"/>
</dbReference>
<dbReference type="EMBL" id="FSRO01000001">
    <property type="protein sequence ID" value="SIN92471.1"/>
    <property type="molecule type" value="Genomic_DNA"/>
</dbReference>
<reference evidence="6 7" key="1">
    <citation type="submission" date="2016-12" db="EMBL/GenBank/DDBJ databases">
        <authorList>
            <person name="Song W.-J."/>
            <person name="Kurnit D.M."/>
        </authorList>
    </citation>
    <scope>NUCLEOTIDE SEQUENCE [LARGE SCALE GENOMIC DNA]</scope>
    <source>
        <strain evidence="6 7">ATCC 49181</strain>
    </source>
</reference>
<dbReference type="PROSITE" id="PS51063">
    <property type="entry name" value="HTH_CRP_2"/>
    <property type="match status" value="1"/>
</dbReference>
<dbReference type="SUPFAM" id="SSF46785">
    <property type="entry name" value="Winged helix' DNA-binding domain"/>
    <property type="match status" value="1"/>
</dbReference>
<evidence type="ECO:0000256" key="3">
    <source>
        <dbReference type="ARBA" id="ARBA00023163"/>
    </source>
</evidence>
<dbReference type="SMART" id="SM00100">
    <property type="entry name" value="cNMP"/>
    <property type="match status" value="1"/>
</dbReference>
<dbReference type="GO" id="GO:0003677">
    <property type="term" value="F:DNA binding"/>
    <property type="evidence" value="ECO:0007669"/>
    <property type="project" value="UniProtKB-KW"/>
</dbReference>
<dbReference type="PANTHER" id="PTHR24567:SF75">
    <property type="entry name" value="FUMARATE AND NITRATE REDUCTION REGULATORY PROTEIN"/>
    <property type="match status" value="1"/>
</dbReference>
<feature type="domain" description="HTH crp-type" evidence="5">
    <location>
        <begin position="164"/>
        <end position="237"/>
    </location>
</feature>
<evidence type="ECO:0000256" key="2">
    <source>
        <dbReference type="ARBA" id="ARBA00023125"/>
    </source>
</evidence>
<dbReference type="CDD" id="cd00038">
    <property type="entry name" value="CAP_ED"/>
    <property type="match status" value="1"/>
</dbReference>
<keyword evidence="7" id="KW-1185">Reference proteome</keyword>
<dbReference type="InterPro" id="IPR000595">
    <property type="entry name" value="cNMP-bd_dom"/>
</dbReference>
<dbReference type="SUPFAM" id="SSF51206">
    <property type="entry name" value="cAMP-binding domain-like"/>
    <property type="match status" value="1"/>
</dbReference>
<dbReference type="InterPro" id="IPR012318">
    <property type="entry name" value="HTH_CRP"/>
</dbReference>
<dbReference type="PANTHER" id="PTHR24567">
    <property type="entry name" value="CRP FAMILY TRANSCRIPTIONAL REGULATORY PROTEIN"/>
    <property type="match status" value="1"/>
</dbReference>
<dbReference type="RefSeq" id="WP_028461533.1">
    <property type="nucleotide sequence ID" value="NZ_FSRO01000001.1"/>
</dbReference>
<dbReference type="STRING" id="44575.SAMN05216419_101728"/>
<dbReference type="InterPro" id="IPR050397">
    <property type="entry name" value="Env_Response_Regulators"/>
</dbReference>
<dbReference type="GO" id="GO:0003700">
    <property type="term" value="F:DNA-binding transcription factor activity"/>
    <property type="evidence" value="ECO:0007669"/>
    <property type="project" value="TreeGrafter"/>
</dbReference>
<sequence>MLLNTVSTDHLDASDIKANCASCNLRELCLPVGLNEDEIEMLGEVVSRKRRIQRGEYLYHAGSDFQSLFAVRNGFFKTCLLHEDGRQQVVGLHMRGELLGLSAISAEAYTCDAVALEDSEVCEIPFVKLEEITRIIPTLMHHFYKIMSCEIVKDHDVMLSLGSMKADERLAAFLLNLSQRFSRLGYSSLNFNLRMTREEIGSYLGLKLETVSRAFSKLQEEKILTVDNKYIQISDIKRLKSKIGISLCV</sequence>
<dbReference type="InterPro" id="IPR014710">
    <property type="entry name" value="RmlC-like_jellyroll"/>
</dbReference>
<dbReference type="CDD" id="cd00092">
    <property type="entry name" value="HTH_CRP"/>
    <property type="match status" value="1"/>
</dbReference>
<dbReference type="FunFam" id="1.10.10.10:FF:000028">
    <property type="entry name" value="Fumarate/nitrate reduction transcriptional regulator Fnr"/>
    <property type="match status" value="1"/>
</dbReference>
<dbReference type="SMART" id="SM00419">
    <property type="entry name" value="HTH_CRP"/>
    <property type="match status" value="1"/>
</dbReference>
<dbReference type="InterPro" id="IPR036390">
    <property type="entry name" value="WH_DNA-bd_sf"/>
</dbReference>